<protein>
    <recommendedName>
        <fullName evidence="2">Bacterial spore germination immunoglobulin-like domain-containing protein</fullName>
    </recommendedName>
</protein>
<accession>A0A0G0VYX9</accession>
<proteinExistence type="predicted"/>
<sequence length="177" mass="18972">MRNNLSFVVGAVVLIIFFALVAFAASKFYQRQSEKKLSPSPRPSPVSGFPTASPSPETLGQANVPAAQPESGSNTLEEKNIRIFIENPAPSSLISSPLKISGLTNLTSGIIMAQVKDANGQLLGQNQTSACTTSDSCSFQTEIVLVSPQTQSGLVEVFNLTEDNSEAYRQSTSVRFW</sequence>
<evidence type="ECO:0000313" key="3">
    <source>
        <dbReference type="EMBL" id="KKS04917.1"/>
    </source>
</evidence>
<feature type="compositionally biased region" description="Polar residues" evidence="1">
    <location>
        <begin position="50"/>
        <end position="61"/>
    </location>
</feature>
<dbReference type="EMBL" id="LCBC01000002">
    <property type="protein sequence ID" value="KKS04917.1"/>
    <property type="molecule type" value="Genomic_DNA"/>
</dbReference>
<reference evidence="3 4" key="1">
    <citation type="journal article" date="2015" name="Nature">
        <title>rRNA introns, odd ribosomes, and small enigmatic genomes across a large radiation of phyla.</title>
        <authorList>
            <person name="Brown C.T."/>
            <person name="Hug L.A."/>
            <person name="Thomas B.C."/>
            <person name="Sharon I."/>
            <person name="Castelle C.J."/>
            <person name="Singh A."/>
            <person name="Wilkins M.J."/>
            <person name="Williams K.H."/>
            <person name="Banfield J.F."/>
        </authorList>
    </citation>
    <scope>NUCLEOTIDE SEQUENCE [LARGE SCALE GENOMIC DNA]</scope>
</reference>
<organism evidence="3 4">
    <name type="scientific">Candidatus Curtissbacteria bacterium GW2011_GWA2_41_24</name>
    <dbReference type="NCBI Taxonomy" id="1618411"/>
    <lineage>
        <taxon>Bacteria</taxon>
        <taxon>Candidatus Curtissiibacteriota</taxon>
    </lineage>
</organism>
<gene>
    <name evidence="3" type="ORF">UU56_C0002G0057</name>
</gene>
<dbReference type="InterPro" id="IPR018911">
    <property type="entry name" value="Gmad2_Ig-like_dom"/>
</dbReference>
<dbReference type="Pfam" id="PF10648">
    <property type="entry name" value="Gmad2"/>
    <property type="match status" value="1"/>
</dbReference>
<dbReference type="Proteomes" id="UP000034493">
    <property type="component" value="Unassembled WGS sequence"/>
</dbReference>
<comment type="caution">
    <text evidence="3">The sequence shown here is derived from an EMBL/GenBank/DDBJ whole genome shotgun (WGS) entry which is preliminary data.</text>
</comment>
<evidence type="ECO:0000313" key="4">
    <source>
        <dbReference type="Proteomes" id="UP000034493"/>
    </source>
</evidence>
<evidence type="ECO:0000256" key="1">
    <source>
        <dbReference type="SAM" id="MobiDB-lite"/>
    </source>
</evidence>
<name>A0A0G0VYX9_9BACT</name>
<dbReference type="AlphaFoldDB" id="A0A0G0VYX9"/>
<feature type="region of interest" description="Disordered" evidence="1">
    <location>
        <begin position="34"/>
        <end position="74"/>
    </location>
</feature>
<evidence type="ECO:0000259" key="2">
    <source>
        <dbReference type="Pfam" id="PF10648"/>
    </source>
</evidence>
<feature type="domain" description="Bacterial spore germination immunoglobulin-like" evidence="2">
    <location>
        <begin position="83"/>
        <end position="160"/>
    </location>
</feature>